<comment type="caution">
    <text evidence="2">The sequence shown here is derived from an EMBL/GenBank/DDBJ whole genome shotgun (WGS) entry which is preliminary data.</text>
</comment>
<dbReference type="Pfam" id="PF03050">
    <property type="entry name" value="DDE_Tnp_IS66"/>
    <property type="match status" value="1"/>
</dbReference>
<accession>A0A5U1S2L2</accession>
<proteinExistence type="predicted"/>
<gene>
    <name evidence="2" type="ORF">D3453_19840</name>
</gene>
<evidence type="ECO:0000259" key="1">
    <source>
        <dbReference type="Pfam" id="PF03050"/>
    </source>
</evidence>
<dbReference type="AlphaFoldDB" id="A0A5U1S2L2"/>
<protein>
    <recommendedName>
        <fullName evidence="1">Transposase IS66 central domain-containing protein</fullName>
    </recommendedName>
</protein>
<organism evidence="2">
    <name type="scientific">Salmonella enterica</name>
    <name type="common">Salmonella choleraesuis</name>
    <dbReference type="NCBI Taxonomy" id="28901"/>
    <lineage>
        <taxon>Bacteria</taxon>
        <taxon>Pseudomonadati</taxon>
        <taxon>Pseudomonadota</taxon>
        <taxon>Gammaproteobacteria</taxon>
        <taxon>Enterobacterales</taxon>
        <taxon>Enterobacteriaceae</taxon>
        <taxon>Salmonella</taxon>
    </lineage>
</organism>
<dbReference type="EMBL" id="AAGJSG010000013">
    <property type="protein sequence ID" value="EBO8151127.1"/>
    <property type="molecule type" value="Genomic_DNA"/>
</dbReference>
<evidence type="ECO:0000313" key="2">
    <source>
        <dbReference type="EMBL" id="EBO8151127.1"/>
    </source>
</evidence>
<reference evidence="2" key="1">
    <citation type="submission" date="2018-09" db="EMBL/GenBank/DDBJ databases">
        <authorList>
            <consortium name="PulseNet: The National Subtyping Network for Foodborne Disease Surveillance"/>
            <person name="Tarr C.L."/>
            <person name="Trees E."/>
            <person name="Katz L.S."/>
            <person name="Carleton-Romer H.A."/>
            <person name="Stroika S."/>
            <person name="Kucerova Z."/>
            <person name="Roache K.F."/>
            <person name="Sabol A.L."/>
            <person name="Besser J."/>
            <person name="Gerner-Smidt P."/>
        </authorList>
    </citation>
    <scope>NUCLEOTIDE SEQUENCE</scope>
    <source>
        <strain evidence="2">PNUSAS053063</strain>
    </source>
</reference>
<name>A0A5U1S2L2_SALER</name>
<sequence length="89" mass="10378">MKYINDTVQHCEIRGLPEPEQLTIRQVWLKPLLASQHARIEKNATQSSKFRLEKVFSYVLNQMGALSYYSEVDLAETDNNHTERDLRAV</sequence>
<dbReference type="InterPro" id="IPR004291">
    <property type="entry name" value="Transposase_IS66_central"/>
</dbReference>
<feature type="domain" description="Transposase IS66 central" evidence="1">
    <location>
        <begin position="11"/>
        <end position="89"/>
    </location>
</feature>